<evidence type="ECO:0000313" key="5">
    <source>
        <dbReference type="Proteomes" id="UP000232638"/>
    </source>
</evidence>
<dbReference type="PANTHER" id="PTHR44169">
    <property type="entry name" value="NADPH-DEPENDENT 1-ACYLDIHYDROXYACETONE PHOSPHATE REDUCTASE"/>
    <property type="match status" value="1"/>
</dbReference>
<dbReference type="InterPro" id="IPR002347">
    <property type="entry name" value="SDR_fam"/>
</dbReference>
<dbReference type="Gene3D" id="3.40.50.720">
    <property type="entry name" value="NAD(P)-binding Rossmann-like Domain"/>
    <property type="match status" value="1"/>
</dbReference>
<dbReference type="EMBL" id="CP020370">
    <property type="protein sequence ID" value="AUB80422.1"/>
    <property type="molecule type" value="Genomic_DNA"/>
</dbReference>
<evidence type="ECO:0000256" key="2">
    <source>
        <dbReference type="ARBA" id="ARBA00023002"/>
    </source>
</evidence>
<sequence length="293" mass="32147">MTPPDPQADFRPGTERSVLITGCSSGIGYTCAHGLARRGWRVIASARRTEDVMRLQGEGLTAVRLDLDDPDSIAQALAQTLDLTGGTLDALFNNAAFGLPGAVEDLTRAALRAQLETNVLGWHDLTCRVIPIMRRQGYGRIVQNSSILGLMALPYRGAYVASKFALEGLTDTLRLELAGSGIAVCLIEPGPILSRFRENAHRAFKAHIDTEHSVHRDAYRQAEARLTKEGAALPFTLPPEAVLKRLIHALESRRPHPRYYVTFPTHLFGVLRRVLGTRALDWVLRRISGGGAR</sequence>
<reference evidence="4 5" key="1">
    <citation type="submission" date="2017-03" db="EMBL/GenBank/DDBJ databases">
        <title>Complete genome sequence of Candidatus 'Thiodictyon syntrophicum' sp. nov. strain Cad16T, a photolithoautotroph purple sulfur bacterium isolated from an alpine meromictic lake.</title>
        <authorList>
            <person name="Luedin S.M."/>
            <person name="Pothier J.F."/>
            <person name="Danza F."/>
            <person name="Storelli N."/>
            <person name="Wittwer M."/>
            <person name="Tonolla M."/>
        </authorList>
    </citation>
    <scope>NUCLEOTIDE SEQUENCE [LARGE SCALE GENOMIC DNA]</scope>
    <source>
        <strain evidence="4 5">Cad16T</strain>
    </source>
</reference>
<evidence type="ECO:0000256" key="3">
    <source>
        <dbReference type="RuleBase" id="RU000363"/>
    </source>
</evidence>
<dbReference type="CDD" id="cd05374">
    <property type="entry name" value="17beta-HSD-like_SDR_c"/>
    <property type="match status" value="1"/>
</dbReference>
<name>A0A2K8U4B4_9GAMM</name>
<dbReference type="SUPFAM" id="SSF51735">
    <property type="entry name" value="NAD(P)-binding Rossmann-fold domains"/>
    <property type="match status" value="1"/>
</dbReference>
<comment type="similarity">
    <text evidence="1 3">Belongs to the short-chain dehydrogenases/reductases (SDR) family.</text>
</comment>
<dbReference type="GO" id="GO:0016491">
    <property type="term" value="F:oxidoreductase activity"/>
    <property type="evidence" value="ECO:0007669"/>
    <property type="project" value="UniProtKB-KW"/>
</dbReference>
<dbReference type="PRINTS" id="PR00080">
    <property type="entry name" value="SDRFAMILY"/>
</dbReference>
<keyword evidence="2" id="KW-0560">Oxidoreductase</keyword>
<accession>A0A2K8U4B4</accession>
<dbReference type="PANTHER" id="PTHR44169:SF6">
    <property type="entry name" value="NADPH-DEPENDENT 1-ACYLDIHYDROXYACETONE PHOSPHATE REDUCTASE"/>
    <property type="match status" value="1"/>
</dbReference>
<dbReference type="KEGG" id="tsy:THSYN_05305"/>
<dbReference type="Proteomes" id="UP000232638">
    <property type="component" value="Chromosome"/>
</dbReference>
<dbReference type="Pfam" id="PF00106">
    <property type="entry name" value="adh_short"/>
    <property type="match status" value="1"/>
</dbReference>
<evidence type="ECO:0000313" key="4">
    <source>
        <dbReference type="EMBL" id="AUB80422.1"/>
    </source>
</evidence>
<dbReference type="OrthoDB" id="9810734at2"/>
<dbReference type="InterPro" id="IPR036291">
    <property type="entry name" value="NAD(P)-bd_dom_sf"/>
</dbReference>
<dbReference type="PROSITE" id="PS00061">
    <property type="entry name" value="ADH_SHORT"/>
    <property type="match status" value="1"/>
</dbReference>
<dbReference type="PRINTS" id="PR00081">
    <property type="entry name" value="GDHRDH"/>
</dbReference>
<keyword evidence="5" id="KW-1185">Reference proteome</keyword>
<evidence type="ECO:0000256" key="1">
    <source>
        <dbReference type="ARBA" id="ARBA00006484"/>
    </source>
</evidence>
<dbReference type="InterPro" id="IPR020904">
    <property type="entry name" value="Sc_DH/Rdtase_CS"/>
</dbReference>
<dbReference type="RefSeq" id="WP_100918222.1">
    <property type="nucleotide sequence ID" value="NZ_CP020370.1"/>
</dbReference>
<proteinExistence type="inferred from homology"/>
<gene>
    <name evidence="4" type="ORF">THSYN_05305</name>
</gene>
<dbReference type="NCBIfam" id="NF004649">
    <property type="entry name" value="PRK05993.1"/>
    <property type="match status" value="1"/>
</dbReference>
<protein>
    <submittedName>
        <fullName evidence="4">Short-chain dehydrogenase</fullName>
    </submittedName>
</protein>
<organism evidence="4 5">
    <name type="scientific">Candidatus Thiodictyon syntrophicum</name>
    <dbReference type="NCBI Taxonomy" id="1166950"/>
    <lineage>
        <taxon>Bacteria</taxon>
        <taxon>Pseudomonadati</taxon>
        <taxon>Pseudomonadota</taxon>
        <taxon>Gammaproteobacteria</taxon>
        <taxon>Chromatiales</taxon>
        <taxon>Chromatiaceae</taxon>
        <taxon>Thiodictyon</taxon>
    </lineage>
</organism>
<dbReference type="AlphaFoldDB" id="A0A2K8U4B4"/>